<dbReference type="PANTHER" id="PTHR45947">
    <property type="entry name" value="SULFOQUINOVOSYL TRANSFERASE SQD2"/>
    <property type="match status" value="1"/>
</dbReference>
<accession>A0A3B0XLU8</accession>
<evidence type="ECO:0000313" key="3">
    <source>
        <dbReference type="EMBL" id="VAW65690.1"/>
    </source>
</evidence>
<dbReference type="SUPFAM" id="SSF53756">
    <property type="entry name" value="UDP-Glycosyltransferase/glycogen phosphorylase"/>
    <property type="match status" value="1"/>
</dbReference>
<feature type="domain" description="Glycosyltransferase subfamily 4-like N-terminal" evidence="2">
    <location>
        <begin position="35"/>
        <end position="227"/>
    </location>
</feature>
<dbReference type="PANTHER" id="PTHR45947:SF13">
    <property type="entry name" value="TRANSFERASE"/>
    <property type="match status" value="1"/>
</dbReference>
<dbReference type="InterPro" id="IPR001296">
    <property type="entry name" value="Glyco_trans_1"/>
</dbReference>
<organism evidence="3">
    <name type="scientific">hydrothermal vent metagenome</name>
    <dbReference type="NCBI Taxonomy" id="652676"/>
    <lineage>
        <taxon>unclassified sequences</taxon>
        <taxon>metagenomes</taxon>
        <taxon>ecological metagenomes</taxon>
    </lineage>
</organism>
<protein>
    <submittedName>
        <fullName evidence="3">STRUCTURAL ELEMENTS Cell Exterior surface polysaccharides/antigens</fullName>
    </submittedName>
</protein>
<dbReference type="EMBL" id="UOFI01000069">
    <property type="protein sequence ID" value="VAW65690.1"/>
    <property type="molecule type" value="Genomic_DNA"/>
</dbReference>
<name>A0A3B0XLU8_9ZZZZ</name>
<dbReference type="InterPro" id="IPR028098">
    <property type="entry name" value="Glyco_trans_4-like_N"/>
</dbReference>
<sequence length="422" mass="47396">MKNAVPRLLSLNSYNYRRGGSDAVFIDHDKLFSDAGWNTCVFTMHHPENRPSSYSKYFTNELEFGEAYSIWQKLHMAGKVIYSLEARNKLAKLIDQFPPEIAHAHCIYHHLSPSVLSLLRSKGIPTVLTAHDLKLACPAYKMLNNNGICEKCKNGNLLHLVKNRCIHGSLATSTLVAIESSLHKTFKLYKNNLNKVVTPSIFFHDKLVEWGWDSNQLAYIPNFINCDNYSPQYEPGNYFLYFGRLAPEKGTDTLIKAALKAGVKLRIAGTGPYESELRALVPENNDNIEFLGFCSGDKLWTLIREARAIVLPSQWYENAPISILEAYASGKPVIGADIGGIPEMLKEGETGFLFESGNTQDLTEKLKLISNIPTKEIINMGKLARDYVSSTFTSERYYSDMTALYKSLGADISITKTDNIKK</sequence>
<evidence type="ECO:0000259" key="1">
    <source>
        <dbReference type="Pfam" id="PF00534"/>
    </source>
</evidence>
<dbReference type="AlphaFoldDB" id="A0A3B0XLU8"/>
<dbReference type="Pfam" id="PF13439">
    <property type="entry name" value="Glyco_transf_4"/>
    <property type="match status" value="1"/>
</dbReference>
<dbReference type="Pfam" id="PF00534">
    <property type="entry name" value="Glycos_transf_1"/>
    <property type="match status" value="1"/>
</dbReference>
<proteinExistence type="predicted"/>
<evidence type="ECO:0000259" key="2">
    <source>
        <dbReference type="Pfam" id="PF13439"/>
    </source>
</evidence>
<dbReference type="CDD" id="cd03801">
    <property type="entry name" value="GT4_PimA-like"/>
    <property type="match status" value="1"/>
</dbReference>
<gene>
    <name evidence="3" type="ORF">MNBD_GAMMA09-3262</name>
</gene>
<dbReference type="Gene3D" id="3.40.50.2000">
    <property type="entry name" value="Glycogen Phosphorylase B"/>
    <property type="match status" value="3"/>
</dbReference>
<dbReference type="GO" id="GO:0016757">
    <property type="term" value="F:glycosyltransferase activity"/>
    <property type="evidence" value="ECO:0007669"/>
    <property type="project" value="InterPro"/>
</dbReference>
<feature type="domain" description="Glycosyl transferase family 1" evidence="1">
    <location>
        <begin position="233"/>
        <end position="373"/>
    </location>
</feature>
<reference evidence="3" key="1">
    <citation type="submission" date="2018-06" db="EMBL/GenBank/DDBJ databases">
        <authorList>
            <person name="Zhirakovskaya E."/>
        </authorList>
    </citation>
    <scope>NUCLEOTIDE SEQUENCE</scope>
</reference>
<dbReference type="InterPro" id="IPR050194">
    <property type="entry name" value="Glycosyltransferase_grp1"/>
</dbReference>